<evidence type="ECO:0000259" key="7">
    <source>
        <dbReference type="PROSITE" id="PS50826"/>
    </source>
</evidence>
<feature type="region of interest" description="Disordered" evidence="5">
    <location>
        <begin position="197"/>
        <end position="216"/>
    </location>
</feature>
<dbReference type="PROSITE" id="PS50003">
    <property type="entry name" value="PH_DOMAIN"/>
    <property type="match status" value="1"/>
</dbReference>
<name>A0ABM1S1I6_LIMPO</name>
<dbReference type="Pfam" id="PF00169">
    <property type="entry name" value="PH"/>
    <property type="match status" value="1"/>
</dbReference>
<gene>
    <name evidence="9" type="primary">LOC106478232</name>
</gene>
<dbReference type="InterPro" id="IPR004012">
    <property type="entry name" value="Run_dom"/>
</dbReference>
<feature type="compositionally biased region" description="Polar residues" evidence="5">
    <location>
        <begin position="434"/>
        <end position="445"/>
    </location>
</feature>
<feature type="region of interest" description="Disordered" evidence="5">
    <location>
        <begin position="418"/>
        <end position="456"/>
    </location>
</feature>
<protein>
    <submittedName>
        <fullName evidence="9">Pleckstrin homology domain-containing family M member 2-like</fullName>
    </submittedName>
</protein>
<dbReference type="PANTHER" id="PTHR46556">
    <property type="entry name" value="PLECKSTRIN HOMOLOGY DOMAIN-CONTAINING FAMILY M MEMBER 2"/>
    <property type="match status" value="1"/>
</dbReference>
<dbReference type="SMART" id="SM00593">
    <property type="entry name" value="RUN"/>
    <property type="match status" value="1"/>
</dbReference>
<dbReference type="CDD" id="cd17680">
    <property type="entry name" value="RUN_PLEKHM2"/>
    <property type="match status" value="1"/>
</dbReference>
<evidence type="ECO:0000256" key="1">
    <source>
        <dbReference type="ARBA" id="ARBA00004496"/>
    </source>
</evidence>
<evidence type="ECO:0000256" key="4">
    <source>
        <dbReference type="ARBA" id="ARBA00023228"/>
    </source>
</evidence>
<dbReference type="RefSeq" id="XP_022237491.1">
    <property type="nucleotide sequence ID" value="XM_022381783.1"/>
</dbReference>
<dbReference type="InterPro" id="IPR057288">
    <property type="entry name" value="PH_PLEKHM2"/>
</dbReference>
<dbReference type="PROSITE" id="PS50826">
    <property type="entry name" value="RUN"/>
    <property type="match status" value="1"/>
</dbReference>
<dbReference type="Gene3D" id="1.20.58.900">
    <property type="match status" value="1"/>
</dbReference>
<organism evidence="8 9">
    <name type="scientific">Limulus polyphemus</name>
    <name type="common">Atlantic horseshoe crab</name>
    <dbReference type="NCBI Taxonomy" id="6850"/>
    <lineage>
        <taxon>Eukaryota</taxon>
        <taxon>Metazoa</taxon>
        <taxon>Ecdysozoa</taxon>
        <taxon>Arthropoda</taxon>
        <taxon>Chelicerata</taxon>
        <taxon>Merostomata</taxon>
        <taxon>Xiphosura</taxon>
        <taxon>Limulidae</taxon>
        <taxon>Limulus</taxon>
    </lineage>
</organism>
<sequence>MSTVMVSPIGSVPVIETVATLVASDESKDRLLRSVQLAVREIHDVASKANPDFTLNGQLQEVHFLCERLDKLFLHGLKQLQWGYWSFVQEFCHKDTQEYLKALELVTTSLGKGRAWLFHALNESTLEGYIRSFLQNPKIVRKYYMQPALLRDEQRTQLLSTIVAGLEFVPFQLQLDILSLDTPEFLSSKRKAKKRDSASSWSLDMDSEGTMPSSSSLGSFQEFDSGVVCPENAVEVTCENDVAEVIEVEVHAEMDDNATPKATPPEERARIQHIIDMDPLNSDVASSDTTDVEIIRTKVVRRRKKVISKTGYISTDLIPNVEKQNLLTENKPGEEQNGFSCNRYSRDSGMCCETPSNLELDDDFEQTKNISNSLKVLDIPPQFDTELLRPSEPHNMVGLATKIRKQEDSTQVWMEERGVPEGEETPRINDQHQENSCSLSLQLDSPKSENSETSIYDSNNTSINKIGYFKESSLAFQACKVDSFETVEVETAKNSPIEERKVTDCTEMFQNHLLKKKDTGSQSDLRLDNNTLLFLMLEVFESNDEMIYKMFLTTTEFVEGFGRHIFLLLTNKCLYVLQPGIGVYKFHKLLSFTYSEIDCVLLFLNYQGFLLISKDRKKKFPVWTACEYMTRSIMSSLELAIRRTKPPVLPCVPTSCTGQRSALKKALAAENKTEISELEVHHYVLVFWDNHKNSPSPSTSPGGPKRSGFLMYRTKKGRDGSSNPWKPAYFLLKAGVLYCFDQEGVKEPKFFIHLRVPHCGGCRRLPLEDRPHSFELILPNWDSLQMAASNDNETSDWLQDLIYTVSQADHILEVDPPLPTQCCLIFAGDFIFTVLANNCGEEIKTVLGKASITDLVTLSCDEETPNCCILEFDCTEADSCSGEWVFYFVSEHEQKKFVCVLSSLWEDLFKIPLAKTAIKDLRLKRRCQERWCYICQTKEVLHKLCLDS</sequence>
<accession>A0ABM1S1I6</accession>
<keyword evidence="4" id="KW-0458">Lysosome</keyword>
<keyword evidence="3" id="KW-0963">Cytoplasm</keyword>
<feature type="domain" description="RUN" evidence="7">
    <location>
        <begin position="56"/>
        <end position="178"/>
    </location>
</feature>
<dbReference type="InterPro" id="IPR011993">
    <property type="entry name" value="PH-like_dom_sf"/>
</dbReference>
<dbReference type="Pfam" id="PF02759">
    <property type="entry name" value="RUN"/>
    <property type="match status" value="1"/>
</dbReference>
<dbReference type="PANTHER" id="PTHR46556:SF1">
    <property type="entry name" value="PLECKSTRIN HOMOLOGY DOMAIN-CONTAINING FAMILY M MEMBER 2"/>
    <property type="match status" value="1"/>
</dbReference>
<evidence type="ECO:0000313" key="8">
    <source>
        <dbReference type="Proteomes" id="UP000694941"/>
    </source>
</evidence>
<dbReference type="Gene3D" id="2.30.29.30">
    <property type="entry name" value="Pleckstrin-homology domain (PH domain)/Phosphotyrosine-binding domain (PTB)"/>
    <property type="match status" value="1"/>
</dbReference>
<dbReference type="Pfam" id="PF23142">
    <property type="entry name" value="PH_PLEKHM2"/>
    <property type="match status" value="1"/>
</dbReference>
<dbReference type="SUPFAM" id="SSF50729">
    <property type="entry name" value="PH domain-like"/>
    <property type="match status" value="1"/>
</dbReference>
<comment type="subcellular location">
    <subcellularLocation>
        <location evidence="1">Cytoplasm</location>
    </subcellularLocation>
    <subcellularLocation>
        <location evidence="2">Lysosome membrane</location>
    </subcellularLocation>
</comment>
<proteinExistence type="predicted"/>
<evidence type="ECO:0000256" key="3">
    <source>
        <dbReference type="ARBA" id="ARBA00022490"/>
    </source>
</evidence>
<keyword evidence="8" id="KW-1185">Reference proteome</keyword>
<dbReference type="InterPro" id="IPR047327">
    <property type="entry name" value="RUN_PLEKHM2"/>
</dbReference>
<reference evidence="9" key="1">
    <citation type="submission" date="2025-08" db="UniProtKB">
        <authorList>
            <consortium name="RefSeq"/>
        </authorList>
    </citation>
    <scope>IDENTIFICATION</scope>
    <source>
        <tissue evidence="9">Muscle</tissue>
    </source>
</reference>
<dbReference type="InterPro" id="IPR053015">
    <property type="entry name" value="PH_domain-containing_M2"/>
</dbReference>
<dbReference type="SUPFAM" id="SSF140741">
    <property type="entry name" value="RUN domain-like"/>
    <property type="match status" value="1"/>
</dbReference>
<dbReference type="InterPro" id="IPR001849">
    <property type="entry name" value="PH_domain"/>
</dbReference>
<evidence type="ECO:0000256" key="2">
    <source>
        <dbReference type="ARBA" id="ARBA00004656"/>
    </source>
</evidence>
<dbReference type="GeneID" id="106478232"/>
<evidence type="ECO:0000259" key="6">
    <source>
        <dbReference type="PROSITE" id="PS50003"/>
    </source>
</evidence>
<feature type="compositionally biased region" description="Basic and acidic residues" evidence="5">
    <location>
        <begin position="418"/>
        <end position="433"/>
    </location>
</feature>
<feature type="domain" description="PH" evidence="6">
    <location>
        <begin position="703"/>
        <end position="806"/>
    </location>
</feature>
<evidence type="ECO:0000256" key="5">
    <source>
        <dbReference type="SAM" id="MobiDB-lite"/>
    </source>
</evidence>
<dbReference type="Proteomes" id="UP000694941">
    <property type="component" value="Unplaced"/>
</dbReference>
<evidence type="ECO:0000313" key="9">
    <source>
        <dbReference type="RefSeq" id="XP_022237491.1"/>
    </source>
</evidence>
<dbReference type="SMART" id="SM00233">
    <property type="entry name" value="PH"/>
    <property type="match status" value="1"/>
</dbReference>
<dbReference type="InterPro" id="IPR037213">
    <property type="entry name" value="Run_dom_sf"/>
</dbReference>